<evidence type="ECO:0000313" key="5">
    <source>
        <dbReference type="EMBL" id="OPJ55557.1"/>
    </source>
</evidence>
<keyword evidence="1" id="KW-0597">Phosphoprotein</keyword>
<dbReference type="SUPFAM" id="SSF55890">
    <property type="entry name" value="Sporulation response regulatory protein Spo0B"/>
    <property type="match status" value="1"/>
</dbReference>
<comment type="caution">
    <text evidence="5">The sequence shown here is derived from an EMBL/GenBank/DDBJ whole genome shotgun (WGS) entry which is preliminary data.</text>
</comment>
<evidence type="ECO:0000256" key="3">
    <source>
        <dbReference type="ARBA" id="ARBA00022777"/>
    </source>
</evidence>
<proteinExistence type="predicted"/>
<dbReference type="InterPro" id="IPR016120">
    <property type="entry name" value="Sig_transdc_His_kin_SpoOB"/>
</dbReference>
<reference evidence="5 6" key="1">
    <citation type="submission" date="2017-03" db="EMBL/GenBank/DDBJ databases">
        <title>Genome sequence of Clostridium thermoalcaliphilum DSM 7309.</title>
        <authorList>
            <person name="Poehlein A."/>
            <person name="Daniel R."/>
        </authorList>
    </citation>
    <scope>NUCLEOTIDE SEQUENCE [LARGE SCALE GENOMIC DNA]</scope>
    <source>
        <strain evidence="5 6">DSM 7309</strain>
    </source>
</reference>
<dbReference type="OrthoDB" id="1634477at2"/>
<sequence>MKEIHKIKLHYWELIEELLKEQRHDFLNEIQIIYGYMKLNRTDKVIEYINKCSKNAKINSKLSNLNCIELYIMLSDKFKRANNLGLCIDFEVYSVGEKKDIVVKNLDDAVFSFEKIVDIILHCMYTNSHFEEQIFYIEEMPDAFILKIEIDDSNLMDIMRKELENFKDKVIFEDNYLIYEVELD</sequence>
<keyword evidence="6" id="KW-1185">Reference proteome</keyword>
<dbReference type="GO" id="GO:0000155">
    <property type="term" value="F:phosphorelay sensor kinase activity"/>
    <property type="evidence" value="ECO:0007669"/>
    <property type="project" value="InterPro"/>
</dbReference>
<dbReference type="EMBL" id="MZGW01000004">
    <property type="protein sequence ID" value="OPJ55557.1"/>
    <property type="molecule type" value="Genomic_DNA"/>
</dbReference>
<feature type="domain" description="SpoOB alpha-helical" evidence="4">
    <location>
        <begin position="7"/>
        <end position="65"/>
    </location>
</feature>
<dbReference type="RefSeq" id="WP_158080479.1">
    <property type="nucleotide sequence ID" value="NZ_MZGW01000004.1"/>
</dbReference>
<evidence type="ECO:0000256" key="1">
    <source>
        <dbReference type="ARBA" id="ARBA00022553"/>
    </source>
</evidence>
<protein>
    <recommendedName>
        <fullName evidence="4">SpoOB alpha-helical domain-containing protein</fullName>
    </recommendedName>
</protein>
<evidence type="ECO:0000256" key="2">
    <source>
        <dbReference type="ARBA" id="ARBA00022679"/>
    </source>
</evidence>
<accession>A0A1V4I7N3</accession>
<keyword evidence="3" id="KW-0418">Kinase</keyword>
<evidence type="ECO:0000313" key="6">
    <source>
        <dbReference type="Proteomes" id="UP000190140"/>
    </source>
</evidence>
<dbReference type="Proteomes" id="UP000190140">
    <property type="component" value="Unassembled WGS sequence"/>
</dbReference>
<name>A0A1V4I7N3_9FIRM</name>
<organism evidence="5 6">
    <name type="scientific">Alkalithermobacter paradoxus</name>
    <dbReference type="NCBI Taxonomy" id="29349"/>
    <lineage>
        <taxon>Bacteria</taxon>
        <taxon>Bacillati</taxon>
        <taxon>Bacillota</taxon>
        <taxon>Clostridia</taxon>
        <taxon>Peptostreptococcales</taxon>
        <taxon>Tepidibacteraceae</taxon>
        <taxon>Alkalithermobacter</taxon>
    </lineage>
</organism>
<evidence type="ECO:0000259" key="4">
    <source>
        <dbReference type="Pfam" id="PF14689"/>
    </source>
</evidence>
<dbReference type="InterPro" id="IPR039506">
    <property type="entry name" value="SPOB_a"/>
</dbReference>
<dbReference type="Pfam" id="PF14689">
    <property type="entry name" value="SPOB_a"/>
    <property type="match status" value="1"/>
</dbReference>
<dbReference type="Gene3D" id="1.10.287.130">
    <property type="match status" value="1"/>
</dbReference>
<dbReference type="STRING" id="29349.CLOTH_13150"/>
<gene>
    <name evidence="5" type="ORF">CLOTH_13150</name>
</gene>
<dbReference type="AlphaFoldDB" id="A0A1V4I7N3"/>
<keyword evidence="2" id="KW-0808">Transferase</keyword>